<dbReference type="Pfam" id="PF13102">
    <property type="entry name" value="Phage_int_SAM_5"/>
    <property type="match status" value="1"/>
</dbReference>
<dbReference type="AlphaFoldDB" id="A0A6G9AQL7"/>
<gene>
    <name evidence="5" type="ORF">G8759_19825</name>
</gene>
<dbReference type="InterPro" id="IPR011010">
    <property type="entry name" value="DNA_brk_join_enz"/>
</dbReference>
<evidence type="ECO:0000313" key="5">
    <source>
        <dbReference type="EMBL" id="QIP14700.1"/>
    </source>
</evidence>
<evidence type="ECO:0000259" key="3">
    <source>
        <dbReference type="Pfam" id="PF13102"/>
    </source>
</evidence>
<dbReference type="RefSeq" id="WP_167211281.1">
    <property type="nucleotide sequence ID" value="NZ_CP050063.1"/>
</dbReference>
<dbReference type="InterPro" id="IPR035386">
    <property type="entry name" value="Arm-DNA-bind_5"/>
</dbReference>
<keyword evidence="6" id="KW-1185">Reference proteome</keyword>
<reference evidence="5 6" key="1">
    <citation type="submission" date="2020-03" db="EMBL/GenBank/DDBJ databases">
        <authorList>
            <person name="Kim M.K."/>
        </authorList>
    </citation>
    <scope>NUCLEOTIDE SEQUENCE [LARGE SCALE GENOMIC DNA]</scope>
    <source>
        <strain evidence="5 6">BT328</strain>
    </source>
</reference>
<name>A0A6G9AQL7_9BACT</name>
<dbReference type="Proteomes" id="UP000501802">
    <property type="component" value="Chromosome"/>
</dbReference>
<dbReference type="InterPro" id="IPR013762">
    <property type="entry name" value="Integrase-like_cat_sf"/>
</dbReference>
<evidence type="ECO:0000256" key="2">
    <source>
        <dbReference type="ARBA" id="ARBA00023172"/>
    </source>
</evidence>
<dbReference type="GO" id="GO:0006310">
    <property type="term" value="P:DNA recombination"/>
    <property type="evidence" value="ECO:0007669"/>
    <property type="project" value="UniProtKB-KW"/>
</dbReference>
<keyword evidence="2" id="KW-0233">DNA recombination</keyword>
<dbReference type="SUPFAM" id="SSF56349">
    <property type="entry name" value="DNA breaking-rejoining enzymes"/>
    <property type="match status" value="1"/>
</dbReference>
<dbReference type="EMBL" id="CP050063">
    <property type="protein sequence ID" value="QIP14700.1"/>
    <property type="molecule type" value="Genomic_DNA"/>
</dbReference>
<keyword evidence="1" id="KW-0238">DNA-binding</keyword>
<dbReference type="InterPro" id="IPR010998">
    <property type="entry name" value="Integrase_recombinase_N"/>
</dbReference>
<dbReference type="GO" id="GO:0003677">
    <property type="term" value="F:DNA binding"/>
    <property type="evidence" value="ECO:0007669"/>
    <property type="project" value="UniProtKB-KW"/>
</dbReference>
<feature type="domain" description="Phage integrase SAM-like" evidence="3">
    <location>
        <begin position="147"/>
        <end position="227"/>
    </location>
</feature>
<dbReference type="KEGG" id="spib:G8759_19825"/>
<dbReference type="Pfam" id="PF17293">
    <property type="entry name" value="Arm-DNA-bind_5"/>
    <property type="match status" value="1"/>
</dbReference>
<sequence length="426" mass="49712">MFYQNRMQVLFKLRRNYRPSKRGKPKPAEVALYARITVNTYTADISTNVKVNPRHWNQAKQKVTDAAPTADLDNQLLERMKVKLKKAFNLLDQDDVHVTAQQVLEVYRGQKRVRYTIQTMLERLLKQHEERISDDPDELATSKDVISGDTYEAYQKYTNNILDYLVDSKQTRAYIDEIDEAWLNEFKAWGQRKFAINYLGKHLYYIKSLLDYAVLKKAVRSNSIKPYKVEKDEPDPDDMVFLYPDELALLQTFNFHSLSIKPERAVRLERLRDAYIFMQQIGTHHAEYKQFVAAPSSYLRVVSGVSFIRMKRKKTKKYLIAPLKPINFSLAEKYGGFDKLPTCSLTQFNDGLTLISAYLGFHKTLTTKSARKTFADHNLNEHATDVHTTARMMGLSSIEYLKHYAHIDERRMIREMNLQPDPVSES</sequence>
<dbReference type="GO" id="GO:0015074">
    <property type="term" value="P:DNA integration"/>
    <property type="evidence" value="ECO:0007669"/>
    <property type="project" value="InterPro"/>
</dbReference>
<evidence type="ECO:0008006" key="7">
    <source>
        <dbReference type="Google" id="ProtNLM"/>
    </source>
</evidence>
<dbReference type="Gene3D" id="1.10.150.130">
    <property type="match status" value="1"/>
</dbReference>
<evidence type="ECO:0000313" key="6">
    <source>
        <dbReference type="Proteomes" id="UP000501802"/>
    </source>
</evidence>
<accession>A0A6G9AQL7</accession>
<proteinExistence type="predicted"/>
<dbReference type="Gene3D" id="1.10.443.10">
    <property type="entry name" value="Intergrase catalytic core"/>
    <property type="match status" value="1"/>
</dbReference>
<feature type="domain" description="Arm DNA-binding" evidence="4">
    <location>
        <begin position="28"/>
        <end position="102"/>
    </location>
</feature>
<organism evidence="5 6">
    <name type="scientific">Spirosoma aureum</name>
    <dbReference type="NCBI Taxonomy" id="2692134"/>
    <lineage>
        <taxon>Bacteria</taxon>
        <taxon>Pseudomonadati</taxon>
        <taxon>Bacteroidota</taxon>
        <taxon>Cytophagia</taxon>
        <taxon>Cytophagales</taxon>
        <taxon>Cytophagaceae</taxon>
        <taxon>Spirosoma</taxon>
    </lineage>
</organism>
<evidence type="ECO:0000259" key="4">
    <source>
        <dbReference type="Pfam" id="PF17293"/>
    </source>
</evidence>
<protein>
    <recommendedName>
        <fullName evidence="7">Site-specific integrase</fullName>
    </recommendedName>
</protein>
<evidence type="ECO:0000256" key="1">
    <source>
        <dbReference type="ARBA" id="ARBA00023125"/>
    </source>
</evidence>
<dbReference type="InterPro" id="IPR025269">
    <property type="entry name" value="SAM-like_dom"/>
</dbReference>